<dbReference type="EMBL" id="CP136925">
    <property type="protein sequence ID" value="WXA12344.1"/>
    <property type="molecule type" value="Genomic_DNA"/>
</dbReference>
<evidence type="ECO:0000313" key="3">
    <source>
        <dbReference type="EMBL" id="WXA12344.1"/>
    </source>
</evidence>
<sequence length="367" mass="42051">MKRFLKILLGIVLLISLITVMILNQSKFGQHPKGERLERIKKSPNYKDGSFKNLSETAVMTSNKSTIGAMWDFMTSKKQKVKPVDDLPSVSTDIKGLNEKEDLLIWFGHSSYFMRLDGKTFLVDPVFCGYSAPFSFMNKSFKGTNNYGVEDLPDIDYLIISHDHWDHLDYETVLKLKPKVGQVVCGLGVGQHFEYWGYEVSKINELDWFEAIEFEGVKLTATPARHFSGRGIRRNKSLWASYVLNTKSNNIYIGGDSGYDTFYKDIAAKYGPFDLAIIEQGQYSENWNQIHLLPRQLYQVAEELSAQKLFPVHNSKFTLSNHPWYEPLDEALSNKTESVSLVTPKIGEVVKLKDSTQVFEAWWKDLK</sequence>
<accession>A0AAU6NYE6</accession>
<reference evidence="2 4" key="1">
    <citation type="submission" date="2023-10" db="EMBL/GenBank/DDBJ databases">
        <title>Culture-based analysis of two novel bacteria associated with mangrove crab gills.</title>
        <authorList>
            <person name="Yang X."/>
            <person name="Garuglieri E."/>
            <person name="Van Goethem M.W."/>
            <person name="Fusi M."/>
            <person name="Marasco R."/>
            <person name="Daffonchio D.G."/>
        </authorList>
    </citation>
    <scope>NUCLEOTIDE SEQUENCE [LARGE SCALE GENOMIC DNA]</scope>
    <source>
        <strain evidence="3">UG2-1</strain>
        <strain evidence="2">UG2-2</strain>
        <strain evidence="4">UG2_2</strain>
    </source>
</reference>
<dbReference type="InterPro" id="IPR001279">
    <property type="entry name" value="Metallo-B-lactamas"/>
</dbReference>
<dbReference type="GO" id="GO:0005737">
    <property type="term" value="C:cytoplasm"/>
    <property type="evidence" value="ECO:0007669"/>
    <property type="project" value="TreeGrafter"/>
</dbReference>
<dbReference type="KEGG" id="mcaa:R3L15_09440"/>
<dbReference type="PIRSF" id="PIRSF038896">
    <property type="entry name" value="NAPE-PLD"/>
    <property type="match status" value="1"/>
</dbReference>
<proteinExistence type="predicted"/>
<dbReference type="PANTHER" id="PTHR15032">
    <property type="entry name" value="N-ACYL-PHOSPHATIDYLETHANOLAMINE-HYDROLYZING PHOSPHOLIPASE D"/>
    <property type="match status" value="1"/>
</dbReference>
<dbReference type="GO" id="GO:0008270">
    <property type="term" value="F:zinc ion binding"/>
    <property type="evidence" value="ECO:0007669"/>
    <property type="project" value="InterPro"/>
</dbReference>
<organism evidence="2 4">
    <name type="scientific">Mangrovimonas cancribranchiae</name>
    <dbReference type="NCBI Taxonomy" id="3080055"/>
    <lineage>
        <taxon>Bacteria</taxon>
        <taxon>Pseudomonadati</taxon>
        <taxon>Bacteroidota</taxon>
        <taxon>Flavobacteriia</taxon>
        <taxon>Flavobacteriales</taxon>
        <taxon>Flavobacteriaceae</taxon>
        <taxon>Mangrovimonas</taxon>
    </lineage>
</organism>
<protein>
    <submittedName>
        <fullName evidence="2">MBL fold metallo-hydrolase</fullName>
    </submittedName>
</protein>
<feature type="domain" description="Metallo-beta-lactamase" evidence="1">
    <location>
        <begin position="121"/>
        <end position="313"/>
    </location>
</feature>
<gene>
    <name evidence="3" type="ORF">R3L15_09440</name>
    <name evidence="2" type="ORF">R3L16_12150</name>
</gene>
<evidence type="ECO:0000259" key="1">
    <source>
        <dbReference type="Pfam" id="PF12706"/>
    </source>
</evidence>
<dbReference type="RefSeq" id="WP_338731334.1">
    <property type="nucleotide sequence ID" value="NZ_CP136924.1"/>
</dbReference>
<dbReference type="GO" id="GO:0070290">
    <property type="term" value="F:N-acylphosphatidylethanolamine-specific phospholipase D activity"/>
    <property type="evidence" value="ECO:0007669"/>
    <property type="project" value="InterPro"/>
</dbReference>
<dbReference type="EMBL" id="CP136924">
    <property type="protein sequence ID" value="WXA02495.1"/>
    <property type="molecule type" value="Genomic_DNA"/>
</dbReference>
<keyword evidence="4" id="KW-1185">Reference proteome</keyword>
<dbReference type="AlphaFoldDB" id="A0AAU6NYE6"/>
<dbReference type="InterPro" id="IPR036866">
    <property type="entry name" value="RibonucZ/Hydroxyglut_hydro"/>
</dbReference>
<dbReference type="Proteomes" id="UP001368318">
    <property type="component" value="Chromosome"/>
</dbReference>
<dbReference type="InterPro" id="IPR024884">
    <property type="entry name" value="NAPE-PLD"/>
</dbReference>
<name>A0AAU6NYE6_9FLAO</name>
<dbReference type="SUPFAM" id="SSF56281">
    <property type="entry name" value="Metallo-hydrolase/oxidoreductase"/>
    <property type="match status" value="1"/>
</dbReference>
<evidence type="ECO:0000313" key="2">
    <source>
        <dbReference type="EMBL" id="WXA02495.1"/>
    </source>
</evidence>
<dbReference type="Gene3D" id="3.60.15.10">
    <property type="entry name" value="Ribonuclease Z/Hydroxyacylglutathione hydrolase-like"/>
    <property type="match status" value="1"/>
</dbReference>
<dbReference type="Pfam" id="PF12706">
    <property type="entry name" value="Lactamase_B_2"/>
    <property type="match status" value="1"/>
</dbReference>
<dbReference type="PANTHER" id="PTHR15032:SF4">
    <property type="entry name" value="N-ACYL-PHOSPHATIDYLETHANOLAMINE-HYDROLYZING PHOSPHOLIPASE D"/>
    <property type="match status" value="1"/>
</dbReference>
<evidence type="ECO:0000313" key="4">
    <source>
        <dbReference type="Proteomes" id="UP001368318"/>
    </source>
</evidence>